<keyword evidence="2" id="KW-1133">Transmembrane helix</keyword>
<evidence type="ECO:0000256" key="1">
    <source>
        <dbReference type="SAM" id="MobiDB-lite"/>
    </source>
</evidence>
<feature type="region of interest" description="Disordered" evidence="1">
    <location>
        <begin position="100"/>
        <end position="133"/>
    </location>
</feature>
<dbReference type="EC" id="1.6.5.11" evidence="3"/>
<dbReference type="AlphaFoldDB" id="D5BQZ4"/>
<dbReference type="eggNOG" id="COG1320">
    <property type="taxonomic scope" value="Bacteria"/>
</dbReference>
<protein>
    <submittedName>
        <fullName evidence="3">Monovalent cation/proton antiporter, MnhG/PhaG subunit</fullName>
        <ecNumber evidence="3">1.6.5.11</ecNumber>
    </submittedName>
</protein>
<organism evidence="3 4">
    <name type="scientific">Puniceispirillum marinum (strain IMCC1322)</name>
    <dbReference type="NCBI Taxonomy" id="488538"/>
    <lineage>
        <taxon>Bacteria</taxon>
        <taxon>Pseudomonadati</taxon>
        <taxon>Pseudomonadota</taxon>
        <taxon>Alphaproteobacteria</taxon>
        <taxon>Candidatus Puniceispirillales</taxon>
        <taxon>Candidatus Puniceispirillaceae</taxon>
        <taxon>Candidatus Puniceispirillum</taxon>
    </lineage>
</organism>
<dbReference type="Pfam" id="PF03334">
    <property type="entry name" value="PhaG_MnhG_YufB"/>
    <property type="match status" value="1"/>
</dbReference>
<evidence type="ECO:0000313" key="3">
    <source>
        <dbReference type="EMBL" id="ADE38708.1"/>
    </source>
</evidence>
<dbReference type="PANTHER" id="PTHR34703:SF1">
    <property type="entry name" value="ANTIPORTER SUBUNIT MNHG2-RELATED"/>
    <property type="match status" value="1"/>
</dbReference>
<keyword evidence="2" id="KW-0472">Membrane</keyword>
<dbReference type="EMBL" id="CP001751">
    <property type="protein sequence ID" value="ADE38708.1"/>
    <property type="molecule type" value="Genomic_DNA"/>
</dbReference>
<accession>D5BQZ4</accession>
<dbReference type="GO" id="GO:0015385">
    <property type="term" value="F:sodium:proton antiporter activity"/>
    <property type="evidence" value="ECO:0007669"/>
    <property type="project" value="TreeGrafter"/>
</dbReference>
<dbReference type="InterPro" id="IPR005133">
    <property type="entry name" value="PhaG_MnhG_YufB"/>
</dbReference>
<feature type="compositionally biased region" description="Basic residues" evidence="1">
    <location>
        <begin position="111"/>
        <end position="127"/>
    </location>
</feature>
<evidence type="ECO:0000313" key="4">
    <source>
        <dbReference type="Proteomes" id="UP000007460"/>
    </source>
</evidence>
<feature type="transmembrane region" description="Helical" evidence="2">
    <location>
        <begin position="68"/>
        <end position="89"/>
    </location>
</feature>
<evidence type="ECO:0000256" key="2">
    <source>
        <dbReference type="SAM" id="Phobius"/>
    </source>
</evidence>
<feature type="transmembrane region" description="Helical" evidence="2">
    <location>
        <begin position="6"/>
        <end position="26"/>
    </location>
</feature>
<keyword evidence="2" id="KW-0812">Transmembrane</keyword>
<gene>
    <name evidence="3" type="ordered locus">SAR116_0465</name>
</gene>
<keyword evidence="3" id="KW-0560">Oxidoreductase</keyword>
<name>D5BQZ4_PUNMI</name>
<feature type="transmembrane region" description="Helical" evidence="2">
    <location>
        <begin position="38"/>
        <end position="62"/>
    </location>
</feature>
<proteinExistence type="predicted"/>
<dbReference type="Proteomes" id="UP000007460">
    <property type="component" value="Chromosome"/>
</dbReference>
<keyword evidence="4" id="KW-1185">Reference proteome</keyword>
<dbReference type="RefSeq" id="WP_013045338.1">
    <property type="nucleotide sequence ID" value="NC_014010.1"/>
</dbReference>
<dbReference type="HOGENOM" id="CLU_121334_0_1_5"/>
<dbReference type="NCBIfam" id="TIGR01300">
    <property type="entry name" value="CPA3_mnhG_phaG"/>
    <property type="match status" value="1"/>
</dbReference>
<dbReference type="GO" id="GO:0016491">
    <property type="term" value="F:oxidoreductase activity"/>
    <property type="evidence" value="ECO:0007669"/>
    <property type="project" value="UniProtKB-KW"/>
</dbReference>
<dbReference type="PANTHER" id="PTHR34703">
    <property type="entry name" value="ANTIPORTER SUBUNIT MNHG2-RELATED"/>
    <property type="match status" value="1"/>
</dbReference>
<sequence>MIVSILSSLCLFIGIVALLIGSLGLLRLPDVYSRMHAVGMMDTAGLGFLILGMMLHAGFTLITVKLAFIGIFLFFTSPIAGHAVVQAAYKHGVKPEGISTLSAKTPSSKGAAKKSAAKKGAAKKGAAKKSTAT</sequence>
<dbReference type="STRING" id="488538.SAR116_0465"/>
<reference evidence="3 4" key="1">
    <citation type="journal article" date="2010" name="J. Bacteriol.">
        <title>Complete genome sequence of "Candidatus Puniceispirillum marinum" IMCC1322, a representative of the SAR116 clade in the Alphaproteobacteria.</title>
        <authorList>
            <person name="Oh H.M."/>
            <person name="Kwon K.K."/>
            <person name="Kang I."/>
            <person name="Kang S.G."/>
            <person name="Lee J.H."/>
            <person name="Kim S.J."/>
            <person name="Cho J.C."/>
        </authorList>
    </citation>
    <scope>NUCLEOTIDE SEQUENCE [LARGE SCALE GENOMIC DNA]</scope>
    <source>
        <strain evidence="3 4">IMCC1322</strain>
    </source>
</reference>
<dbReference type="KEGG" id="apb:SAR116_0465"/>